<keyword evidence="2 4" id="KW-0012">Acyltransferase</keyword>
<dbReference type="EC" id="2.3.1.-" evidence="4"/>
<evidence type="ECO:0000313" key="4">
    <source>
        <dbReference type="EMBL" id="MFB9520980.1"/>
    </source>
</evidence>
<dbReference type="InterPro" id="IPR016181">
    <property type="entry name" value="Acyl_CoA_acyltransferase"/>
</dbReference>
<evidence type="ECO:0000256" key="2">
    <source>
        <dbReference type="ARBA" id="ARBA00023315"/>
    </source>
</evidence>
<comment type="caution">
    <text evidence="4">The sequence shown here is derived from an EMBL/GenBank/DDBJ whole genome shotgun (WGS) entry which is preliminary data.</text>
</comment>
<dbReference type="EMBL" id="JBHMCR010000006">
    <property type="protein sequence ID" value="MFB9520980.1"/>
    <property type="molecule type" value="Genomic_DNA"/>
</dbReference>
<accession>A0ABV5PCQ3</accession>
<dbReference type="Gene3D" id="3.40.630.30">
    <property type="match status" value="1"/>
</dbReference>
<gene>
    <name evidence="4" type="ORF">ACFFTU_13555</name>
</gene>
<organism evidence="4 5">
    <name type="scientific">Streptomyces cremeus</name>
    <dbReference type="NCBI Taxonomy" id="66881"/>
    <lineage>
        <taxon>Bacteria</taxon>
        <taxon>Bacillati</taxon>
        <taxon>Actinomycetota</taxon>
        <taxon>Actinomycetes</taxon>
        <taxon>Kitasatosporales</taxon>
        <taxon>Streptomycetaceae</taxon>
        <taxon>Streptomyces</taxon>
    </lineage>
</organism>
<dbReference type="Proteomes" id="UP001589718">
    <property type="component" value="Unassembled WGS sequence"/>
</dbReference>
<dbReference type="RefSeq" id="WP_345223215.1">
    <property type="nucleotide sequence ID" value="NZ_BAAAXE010000013.1"/>
</dbReference>
<dbReference type="PANTHER" id="PTHR43877">
    <property type="entry name" value="AMINOALKYLPHOSPHONATE N-ACETYLTRANSFERASE-RELATED-RELATED"/>
    <property type="match status" value="1"/>
</dbReference>
<evidence type="ECO:0000313" key="5">
    <source>
        <dbReference type="Proteomes" id="UP001589718"/>
    </source>
</evidence>
<feature type="domain" description="N-acetyltransferase" evidence="3">
    <location>
        <begin position="9"/>
        <end position="165"/>
    </location>
</feature>
<dbReference type="SUPFAM" id="SSF55729">
    <property type="entry name" value="Acyl-CoA N-acyltransferases (Nat)"/>
    <property type="match status" value="1"/>
</dbReference>
<name>A0ABV5PCQ3_STRCM</name>
<evidence type="ECO:0000259" key="3">
    <source>
        <dbReference type="PROSITE" id="PS51186"/>
    </source>
</evidence>
<keyword evidence="5" id="KW-1185">Reference proteome</keyword>
<dbReference type="GO" id="GO:0016746">
    <property type="term" value="F:acyltransferase activity"/>
    <property type="evidence" value="ECO:0007669"/>
    <property type="project" value="UniProtKB-KW"/>
</dbReference>
<dbReference type="CDD" id="cd04301">
    <property type="entry name" value="NAT_SF"/>
    <property type="match status" value="1"/>
</dbReference>
<evidence type="ECO:0000256" key="1">
    <source>
        <dbReference type="ARBA" id="ARBA00022679"/>
    </source>
</evidence>
<dbReference type="InterPro" id="IPR000182">
    <property type="entry name" value="GNAT_dom"/>
</dbReference>
<dbReference type="Pfam" id="PF00583">
    <property type="entry name" value="Acetyltransf_1"/>
    <property type="match status" value="1"/>
</dbReference>
<proteinExistence type="predicted"/>
<protein>
    <submittedName>
        <fullName evidence="4">GNAT family N-acetyltransferase</fullName>
        <ecNumber evidence="4">2.3.1.-</ecNumber>
    </submittedName>
</protein>
<reference evidence="4 5" key="1">
    <citation type="submission" date="2024-09" db="EMBL/GenBank/DDBJ databases">
        <authorList>
            <person name="Sun Q."/>
            <person name="Mori K."/>
        </authorList>
    </citation>
    <scope>NUCLEOTIDE SEQUENCE [LARGE SCALE GENOMIC DNA]</scope>
    <source>
        <strain evidence="4 5">JCM 4362</strain>
    </source>
</reference>
<sequence>MDDATPPAVRVRRATADDAAEVLRLRQIMLDSLRAPGHPAPADWQAAALPGLRRRLACPDGDFAAFVTEHPAGGGLLGSLAVGTVDYRIGGPGDPLGARGHVFSVATDPDARRRGHARACVGALLAWFRERGVVQAGLSASPEAEPLYTSLGFTRRPQPEMRLTL</sequence>
<keyword evidence="1 4" id="KW-0808">Transferase</keyword>
<dbReference type="PROSITE" id="PS51186">
    <property type="entry name" value="GNAT"/>
    <property type="match status" value="1"/>
</dbReference>
<dbReference type="InterPro" id="IPR050832">
    <property type="entry name" value="Bact_Acetyltransf"/>
</dbReference>